<keyword evidence="2" id="KW-1185">Reference proteome</keyword>
<evidence type="ECO:0000313" key="2">
    <source>
        <dbReference type="Proteomes" id="UP001501637"/>
    </source>
</evidence>
<name>A0ABP6MAB6_9ACTN</name>
<accession>A0ABP6MAB6</accession>
<dbReference type="EMBL" id="BAAAUG010000019">
    <property type="protein sequence ID" value="GAA3087570.1"/>
    <property type="molecule type" value="Genomic_DNA"/>
</dbReference>
<organism evidence="1 2">
    <name type="scientific">Streptomyces rectiviolaceus</name>
    <dbReference type="NCBI Taxonomy" id="332591"/>
    <lineage>
        <taxon>Bacteria</taxon>
        <taxon>Bacillati</taxon>
        <taxon>Actinomycetota</taxon>
        <taxon>Actinomycetes</taxon>
        <taxon>Kitasatosporales</taxon>
        <taxon>Streptomycetaceae</taxon>
        <taxon>Streptomyces</taxon>
    </lineage>
</organism>
<gene>
    <name evidence="1" type="ORF">GCM10010449_08870</name>
</gene>
<proteinExistence type="predicted"/>
<dbReference type="RefSeq" id="WP_344519062.1">
    <property type="nucleotide sequence ID" value="NZ_BAAAUG010000019.1"/>
</dbReference>
<evidence type="ECO:0000313" key="1">
    <source>
        <dbReference type="EMBL" id="GAA3087570.1"/>
    </source>
</evidence>
<sequence length="104" mass="11498">MSDLRLDDTIFEDLRKTFSTVSDRMDAARRALRNTDGSAVGAGKLVEDVHEFADEWGYGVKQLGKHTHGAVKMIDKIGEKFGELDQELAESLKSAKADSKKKGK</sequence>
<comment type="caution">
    <text evidence="1">The sequence shown here is derived from an EMBL/GenBank/DDBJ whole genome shotgun (WGS) entry which is preliminary data.</text>
</comment>
<dbReference type="Proteomes" id="UP001501637">
    <property type="component" value="Unassembled WGS sequence"/>
</dbReference>
<reference evidence="2" key="1">
    <citation type="journal article" date="2019" name="Int. J. Syst. Evol. Microbiol.">
        <title>The Global Catalogue of Microorganisms (GCM) 10K type strain sequencing project: providing services to taxonomists for standard genome sequencing and annotation.</title>
        <authorList>
            <consortium name="The Broad Institute Genomics Platform"/>
            <consortium name="The Broad Institute Genome Sequencing Center for Infectious Disease"/>
            <person name="Wu L."/>
            <person name="Ma J."/>
        </authorList>
    </citation>
    <scope>NUCLEOTIDE SEQUENCE [LARGE SCALE GENOMIC DNA]</scope>
    <source>
        <strain evidence="2">JCM 9092</strain>
    </source>
</reference>
<protein>
    <submittedName>
        <fullName evidence="1">Uncharacterized protein</fullName>
    </submittedName>
</protein>